<sequence>MPAEGTFLIGWWFSRPCAMVGAQGNSGLDNKEDFKLFLFSNEKAFSCVLQVTEMEEIDVDATVRGLVCSILDEVENHAGEENIKLHLDLSSSSKKKETVKEVETSVRNIILGIIEDVWNRVDERLKRKDAELEADLALSESSSNEDNDWMMNLYERSADDCAQEMAEDLNRATSPKKERTRVPVSNDRYRGKKWMFEHLLDPLPPKTLKRPPEAVAKPSCAVKSKPPSQKTDAGKVILEVRAQAQKRRAEAMAKQKEELPVKITVKDVADRSLKSKTPSSATESPKGKVMADSPFKSTTPTSSKRVSRCISTASCSRDRSSSPLESDVESNISDSGLSSASVGSKTLQLMEEADDGSLVFRVPKEVVARACSQANRAKKERAPRKRGECSRNEQTCSSVKECEMFGYRVENRCGKNVYSFCQVCDTKTTNFDSHLKKVPLKCQAAHDGVDPKRLKAYNDAQFTRGMRGPIYLEDHVDKIASFHGDREKIRSHLKNLLGSVGVGLADKASEGMPVYEMAECFKFGYDTNDVLLKVTEAADTEVEEMEEG</sequence>
<name>A0AAE1HM21_9NEOP</name>
<gene>
    <name evidence="2" type="ORF">KUF71_012137</name>
</gene>
<dbReference type="AlphaFoldDB" id="A0AAE1HM21"/>
<comment type="caution">
    <text evidence="2">The sequence shown here is derived from an EMBL/GenBank/DDBJ whole genome shotgun (WGS) entry which is preliminary data.</text>
</comment>
<evidence type="ECO:0000313" key="2">
    <source>
        <dbReference type="EMBL" id="KAK3923846.1"/>
    </source>
</evidence>
<proteinExistence type="predicted"/>
<dbReference type="EMBL" id="JAHWGI010001150">
    <property type="protein sequence ID" value="KAK3923846.1"/>
    <property type="molecule type" value="Genomic_DNA"/>
</dbReference>
<feature type="compositionally biased region" description="Low complexity" evidence="1">
    <location>
        <begin position="311"/>
        <end position="325"/>
    </location>
</feature>
<protein>
    <submittedName>
        <fullName evidence="2">Protein SMAX1-LIKE 3</fullName>
    </submittedName>
</protein>
<feature type="region of interest" description="Disordered" evidence="1">
    <location>
        <begin position="205"/>
        <end position="235"/>
    </location>
</feature>
<evidence type="ECO:0000313" key="3">
    <source>
        <dbReference type="Proteomes" id="UP001219518"/>
    </source>
</evidence>
<reference evidence="2" key="2">
    <citation type="journal article" date="2023" name="BMC Genomics">
        <title>Pest status, molecular evolution, and epigenetic factors derived from the genome assembly of Frankliniella fusca, a thysanopteran phytovirus vector.</title>
        <authorList>
            <person name="Catto M.A."/>
            <person name="Labadie P.E."/>
            <person name="Jacobson A.L."/>
            <person name="Kennedy G.G."/>
            <person name="Srinivasan R."/>
            <person name="Hunt B.G."/>
        </authorList>
    </citation>
    <scope>NUCLEOTIDE SEQUENCE</scope>
    <source>
        <strain evidence="2">PL_HMW_Pooled</strain>
    </source>
</reference>
<evidence type="ECO:0000256" key="1">
    <source>
        <dbReference type="SAM" id="MobiDB-lite"/>
    </source>
</evidence>
<feature type="compositionally biased region" description="Low complexity" evidence="1">
    <location>
        <begin position="293"/>
        <end position="304"/>
    </location>
</feature>
<feature type="region of interest" description="Disordered" evidence="1">
    <location>
        <begin position="270"/>
        <end position="340"/>
    </location>
</feature>
<accession>A0AAE1HM21</accession>
<organism evidence="2 3">
    <name type="scientific">Frankliniella fusca</name>
    <dbReference type="NCBI Taxonomy" id="407009"/>
    <lineage>
        <taxon>Eukaryota</taxon>
        <taxon>Metazoa</taxon>
        <taxon>Ecdysozoa</taxon>
        <taxon>Arthropoda</taxon>
        <taxon>Hexapoda</taxon>
        <taxon>Insecta</taxon>
        <taxon>Pterygota</taxon>
        <taxon>Neoptera</taxon>
        <taxon>Paraneoptera</taxon>
        <taxon>Thysanoptera</taxon>
        <taxon>Terebrantia</taxon>
        <taxon>Thripoidea</taxon>
        <taxon>Thripidae</taxon>
        <taxon>Frankliniella</taxon>
    </lineage>
</organism>
<dbReference type="Proteomes" id="UP001219518">
    <property type="component" value="Unassembled WGS sequence"/>
</dbReference>
<keyword evidence="3" id="KW-1185">Reference proteome</keyword>
<reference evidence="2" key="1">
    <citation type="submission" date="2021-07" db="EMBL/GenBank/DDBJ databases">
        <authorList>
            <person name="Catto M.A."/>
            <person name="Jacobson A."/>
            <person name="Kennedy G."/>
            <person name="Labadie P."/>
            <person name="Hunt B.G."/>
            <person name="Srinivasan R."/>
        </authorList>
    </citation>
    <scope>NUCLEOTIDE SEQUENCE</scope>
    <source>
        <strain evidence="2">PL_HMW_Pooled</strain>
        <tissue evidence="2">Head</tissue>
    </source>
</reference>